<dbReference type="EMBL" id="LKCI01000001">
    <property type="protein sequence ID" value="KTC62365.1"/>
    <property type="molecule type" value="Genomic_DNA"/>
</dbReference>
<evidence type="ECO:0000313" key="2">
    <source>
        <dbReference type="Proteomes" id="UP000054513"/>
    </source>
</evidence>
<accession>A0AAW3M8W5</accession>
<evidence type="ECO:0000313" key="1">
    <source>
        <dbReference type="EMBL" id="KTC62365.1"/>
    </source>
</evidence>
<name>A0AAW3M8W5_PSESS</name>
<reference evidence="1 2" key="1">
    <citation type="submission" date="2015-09" db="EMBL/GenBank/DDBJ databases">
        <title>Genome sequence of ICMP 19499.</title>
        <authorList>
            <person name="Visnovsky S.B."/>
            <person name="Lu A."/>
            <person name="Panda P."/>
            <person name="Pitman A.R."/>
        </authorList>
    </citation>
    <scope>NUCLEOTIDE SEQUENCE [LARGE SCALE GENOMIC DNA]</scope>
    <source>
        <strain evidence="1 2">ICMP 19499</strain>
    </source>
</reference>
<comment type="caution">
    <text evidence="1">The sequence shown here is derived from an EMBL/GenBank/DDBJ whole genome shotgun (WGS) entry which is preliminary data.</text>
</comment>
<proteinExistence type="predicted"/>
<protein>
    <submittedName>
        <fullName evidence="1">Uncharacterized protein</fullName>
    </submittedName>
</protein>
<organism evidence="1 2">
    <name type="scientific">Pseudomonas savastanoi</name>
    <name type="common">Pseudomonas syringae pv. savastanoi</name>
    <dbReference type="NCBI Taxonomy" id="29438"/>
    <lineage>
        <taxon>Bacteria</taxon>
        <taxon>Pseudomonadati</taxon>
        <taxon>Pseudomonadota</taxon>
        <taxon>Gammaproteobacteria</taxon>
        <taxon>Pseudomonadales</taxon>
        <taxon>Pseudomonadaceae</taxon>
        <taxon>Pseudomonas</taxon>
    </lineage>
</organism>
<gene>
    <name evidence="1" type="ORF">AO287_26235</name>
</gene>
<dbReference type="Proteomes" id="UP000054513">
    <property type="component" value="Unassembled WGS sequence"/>
</dbReference>
<dbReference type="RefSeq" id="WP_058399697.1">
    <property type="nucleotide sequence ID" value="NZ_LKCI01000001.1"/>
</dbReference>
<sequence>MRLSICMGILQMAWKFRDRYMLGEVITIPFDITQKLQKLNDTLDAYRWYELLPAKEREKTIGDGGILADILTKHVMCCYYIGWFDIEDYEAFENYKKDFRKFFIDPHPAFAACRFAACLGFIRHQRKLIDQCEFLSSVQEGDSIFTNKLINIESQSIPWD</sequence>
<dbReference type="AlphaFoldDB" id="A0AAW3M8W5"/>